<keyword evidence="2" id="KW-1185">Reference proteome</keyword>
<dbReference type="OrthoDB" id="2404451at2759"/>
<dbReference type="EMBL" id="ML178872">
    <property type="protein sequence ID" value="TFK95882.1"/>
    <property type="molecule type" value="Genomic_DNA"/>
</dbReference>
<dbReference type="Proteomes" id="UP000305067">
    <property type="component" value="Unassembled WGS sequence"/>
</dbReference>
<proteinExistence type="predicted"/>
<name>A0A5C3Q1N9_9AGAR</name>
<accession>A0A5C3Q1N9</accession>
<reference evidence="1 2" key="1">
    <citation type="journal article" date="2019" name="Nat. Ecol. Evol.">
        <title>Megaphylogeny resolves global patterns of mushroom evolution.</title>
        <authorList>
            <person name="Varga T."/>
            <person name="Krizsan K."/>
            <person name="Foldi C."/>
            <person name="Dima B."/>
            <person name="Sanchez-Garcia M."/>
            <person name="Sanchez-Ramirez S."/>
            <person name="Szollosi G.J."/>
            <person name="Szarkandi J.G."/>
            <person name="Papp V."/>
            <person name="Albert L."/>
            <person name="Andreopoulos W."/>
            <person name="Angelini C."/>
            <person name="Antonin V."/>
            <person name="Barry K.W."/>
            <person name="Bougher N.L."/>
            <person name="Buchanan P."/>
            <person name="Buyck B."/>
            <person name="Bense V."/>
            <person name="Catcheside P."/>
            <person name="Chovatia M."/>
            <person name="Cooper J."/>
            <person name="Damon W."/>
            <person name="Desjardin D."/>
            <person name="Finy P."/>
            <person name="Geml J."/>
            <person name="Haridas S."/>
            <person name="Hughes K."/>
            <person name="Justo A."/>
            <person name="Karasinski D."/>
            <person name="Kautmanova I."/>
            <person name="Kiss B."/>
            <person name="Kocsube S."/>
            <person name="Kotiranta H."/>
            <person name="LaButti K.M."/>
            <person name="Lechner B.E."/>
            <person name="Liimatainen K."/>
            <person name="Lipzen A."/>
            <person name="Lukacs Z."/>
            <person name="Mihaltcheva S."/>
            <person name="Morgado L.N."/>
            <person name="Niskanen T."/>
            <person name="Noordeloos M.E."/>
            <person name="Ohm R.A."/>
            <person name="Ortiz-Santana B."/>
            <person name="Ovrebo C."/>
            <person name="Racz N."/>
            <person name="Riley R."/>
            <person name="Savchenko A."/>
            <person name="Shiryaev A."/>
            <person name="Soop K."/>
            <person name="Spirin V."/>
            <person name="Szebenyi C."/>
            <person name="Tomsovsky M."/>
            <person name="Tulloss R.E."/>
            <person name="Uehling J."/>
            <person name="Grigoriev I.V."/>
            <person name="Vagvolgyi C."/>
            <person name="Papp T."/>
            <person name="Martin F.M."/>
            <person name="Miettinen O."/>
            <person name="Hibbett D.S."/>
            <person name="Nagy L.G."/>
        </authorList>
    </citation>
    <scope>NUCLEOTIDE SEQUENCE [LARGE SCALE GENOMIC DNA]</scope>
    <source>
        <strain evidence="1 2">CBS 309.79</strain>
    </source>
</reference>
<sequence>MRGVSAVNPYHSRFLLRAFLICNCGDMPACAKQWRMSGHTGKVPRRACKIVGIRDSSQPTATTHYAVLNQPGIQYDPKKLPLQTHENWIAEAIHISSLRFPTCNPHDLMHIEKNIIPMLVDIWTGAYKDLGPGSEDYLWDEPGKKTVLNAIGEACASSVNTIPSSFGCCVPNLATQRSEFIAESWIMFATMLSPAILHNRFKKRVYYIHFMELIRLFNLCMQFGLDHSDIAKLERGFAKWVVEFER</sequence>
<organism evidence="1 2">
    <name type="scientific">Pterulicium gracile</name>
    <dbReference type="NCBI Taxonomy" id="1884261"/>
    <lineage>
        <taxon>Eukaryota</taxon>
        <taxon>Fungi</taxon>
        <taxon>Dikarya</taxon>
        <taxon>Basidiomycota</taxon>
        <taxon>Agaricomycotina</taxon>
        <taxon>Agaricomycetes</taxon>
        <taxon>Agaricomycetidae</taxon>
        <taxon>Agaricales</taxon>
        <taxon>Pleurotineae</taxon>
        <taxon>Pterulaceae</taxon>
        <taxon>Pterulicium</taxon>
    </lineage>
</organism>
<evidence type="ECO:0000313" key="1">
    <source>
        <dbReference type="EMBL" id="TFK95882.1"/>
    </source>
</evidence>
<gene>
    <name evidence="1" type="ORF">BDV98DRAFT_614530</name>
</gene>
<dbReference type="AlphaFoldDB" id="A0A5C3Q1N9"/>
<evidence type="ECO:0000313" key="2">
    <source>
        <dbReference type="Proteomes" id="UP000305067"/>
    </source>
</evidence>
<protein>
    <submittedName>
        <fullName evidence="1">Uncharacterized protein</fullName>
    </submittedName>
</protein>